<organism evidence="2 3">
    <name type="scientific">Longispora fulva</name>
    <dbReference type="NCBI Taxonomy" id="619741"/>
    <lineage>
        <taxon>Bacteria</taxon>
        <taxon>Bacillati</taxon>
        <taxon>Actinomycetota</taxon>
        <taxon>Actinomycetes</taxon>
        <taxon>Micromonosporales</taxon>
        <taxon>Micromonosporaceae</taxon>
        <taxon>Longispora</taxon>
    </lineage>
</organism>
<feature type="signal peptide" evidence="1">
    <location>
        <begin position="1"/>
        <end position="24"/>
    </location>
</feature>
<evidence type="ECO:0000313" key="2">
    <source>
        <dbReference type="EMBL" id="MBG6137795.1"/>
    </source>
</evidence>
<dbReference type="EMBL" id="JADOUF010000001">
    <property type="protein sequence ID" value="MBG6137795.1"/>
    <property type="molecule type" value="Genomic_DNA"/>
</dbReference>
<reference evidence="2" key="1">
    <citation type="submission" date="2020-11" db="EMBL/GenBank/DDBJ databases">
        <title>Sequencing the genomes of 1000 actinobacteria strains.</title>
        <authorList>
            <person name="Klenk H.-P."/>
        </authorList>
    </citation>
    <scope>NUCLEOTIDE SEQUENCE</scope>
    <source>
        <strain evidence="2">DSM 45356</strain>
    </source>
</reference>
<keyword evidence="1" id="KW-0732">Signal</keyword>
<proteinExistence type="predicted"/>
<protein>
    <submittedName>
        <fullName evidence="2">Uncharacterized protein</fullName>
    </submittedName>
</protein>
<dbReference type="RefSeq" id="WP_197004617.1">
    <property type="nucleotide sequence ID" value="NZ_BONS01000024.1"/>
</dbReference>
<name>A0A8J7GJK7_9ACTN</name>
<evidence type="ECO:0000256" key="1">
    <source>
        <dbReference type="SAM" id="SignalP"/>
    </source>
</evidence>
<gene>
    <name evidence="2" type="ORF">IW245_003989</name>
</gene>
<dbReference type="AlphaFoldDB" id="A0A8J7GJK7"/>
<evidence type="ECO:0000313" key="3">
    <source>
        <dbReference type="Proteomes" id="UP000622552"/>
    </source>
</evidence>
<feature type="chain" id="PRO_5035316929" evidence="1">
    <location>
        <begin position="25"/>
        <end position="298"/>
    </location>
</feature>
<accession>A0A8J7GJK7</accession>
<keyword evidence="3" id="KW-1185">Reference proteome</keyword>
<dbReference type="Proteomes" id="UP000622552">
    <property type="component" value="Unassembled WGS sequence"/>
</dbReference>
<sequence>MRRILTVAAAVAGLVLGSGSAAVANNGGVPAPVPVLAFDVTTAGGFTLPASRLHAGYITFTVSTSETGYHGIQGFRVNPGHTAEEVVNDLRLGVQSADPADNAAGALALQTDAVLIGGVVTSAYAPISVTVQLCPGTYYFFDLNDFFTDGITTPRLHTLETWGGTRQSGRPAYDGVIETNEADHTPGFNAPVAQHATGTYKVVNTTDEVHEVVWRSIVPGTTDAYIQTYYDAVVAGTPRPPRPWLDRQHGLQAMSPGQTAYIHINLPVGAYALLCLVPDDADGMPHAYMGMHKVVDLS</sequence>
<comment type="caution">
    <text evidence="2">The sequence shown here is derived from an EMBL/GenBank/DDBJ whole genome shotgun (WGS) entry which is preliminary data.</text>
</comment>